<dbReference type="InterPro" id="IPR025857">
    <property type="entry name" value="MacB_PCD"/>
</dbReference>
<keyword evidence="5 7" id="KW-1133">Transmembrane helix</keyword>
<dbReference type="Pfam" id="PF02687">
    <property type="entry name" value="FtsX"/>
    <property type="match status" value="1"/>
</dbReference>
<evidence type="ECO:0000313" key="11">
    <source>
        <dbReference type="Proteomes" id="UP000738431"/>
    </source>
</evidence>
<evidence type="ECO:0000259" key="8">
    <source>
        <dbReference type="Pfam" id="PF02687"/>
    </source>
</evidence>
<dbReference type="Proteomes" id="UP000738431">
    <property type="component" value="Chromosome"/>
</dbReference>
<feature type="domain" description="ABC3 transporter permease C-terminal" evidence="8">
    <location>
        <begin position="287"/>
        <end position="408"/>
    </location>
</feature>
<dbReference type="RefSeq" id="WP_221032915.1">
    <property type="nucleotide sequence ID" value="NZ_CP139781.1"/>
</dbReference>
<proteinExistence type="inferred from homology"/>
<reference evidence="10 11" key="1">
    <citation type="submission" date="2021-08" db="EMBL/GenBank/DDBJ databases">
        <authorList>
            <person name="Zhang D."/>
            <person name="Zhang A."/>
            <person name="Wang L."/>
        </authorList>
    </citation>
    <scope>NUCLEOTIDE SEQUENCE [LARGE SCALE GENOMIC DNA]</scope>
    <source>
        <strain evidence="10 11">WL0086</strain>
    </source>
</reference>
<dbReference type="Pfam" id="PF12704">
    <property type="entry name" value="MacB_PCD"/>
    <property type="match status" value="1"/>
</dbReference>
<evidence type="ECO:0000256" key="7">
    <source>
        <dbReference type="SAM" id="Phobius"/>
    </source>
</evidence>
<evidence type="ECO:0000256" key="6">
    <source>
        <dbReference type="ARBA" id="ARBA00023136"/>
    </source>
</evidence>
<dbReference type="InterPro" id="IPR051447">
    <property type="entry name" value="Lipoprotein-release_system"/>
</dbReference>
<sequence length="417" mass="45706">MSPNFRIALRFLTAKKRAMLMSLACIVLGVGLFIITQATTSGFEKFFIRTILGTNGAIRIADKIQDTMGVMYAGGTDFGESSMLISNEKNRKYIEGIDEPALLIKGLRPFANVAAISQVVTGSVTVESSFKDEDAKIYGIELDDHIAVSDLEHQIVRGDLAEYRVSALGIMIGRVLATRLRLEPGDSVSLQTREQNRRYTICAIYETGVADIDKERVYMHLGEARSLLKKTTGASFLQVGLIEPNRAPADAVLMEETLGHSATSWQEREKTWLEVFRALRISSGITVSVFTLIAGLAMFNTLAMIVMEKTKDIAILRSMGYTREDVLQIFLWQAVIVLVIGTILGCALGAGGTYVISNVPVRITGIFATDTFIVSWSIWHYVAATITAIIMVMIASLVPARRAARLEPGDVIRGTAQ</sequence>
<keyword evidence="4 7" id="KW-0812">Transmembrane</keyword>
<dbReference type="EMBL" id="CP139781">
    <property type="protein sequence ID" value="WRQ88479.1"/>
    <property type="molecule type" value="Genomic_DNA"/>
</dbReference>
<name>A0ABZ1CCY6_9BACT</name>
<dbReference type="InterPro" id="IPR003838">
    <property type="entry name" value="ABC3_permease_C"/>
</dbReference>
<organism evidence="10 11">
    <name type="scientific">Actomonas aquatica</name>
    <dbReference type="NCBI Taxonomy" id="2866162"/>
    <lineage>
        <taxon>Bacteria</taxon>
        <taxon>Pseudomonadati</taxon>
        <taxon>Verrucomicrobiota</taxon>
        <taxon>Opitutia</taxon>
        <taxon>Opitutales</taxon>
        <taxon>Opitutaceae</taxon>
        <taxon>Actomonas</taxon>
    </lineage>
</organism>
<keyword evidence="3" id="KW-1003">Cell membrane</keyword>
<evidence type="ECO:0000313" key="10">
    <source>
        <dbReference type="EMBL" id="WRQ88479.1"/>
    </source>
</evidence>
<evidence type="ECO:0000256" key="3">
    <source>
        <dbReference type="ARBA" id="ARBA00022475"/>
    </source>
</evidence>
<accession>A0ABZ1CCY6</accession>
<keyword evidence="6 7" id="KW-0472">Membrane</keyword>
<keyword evidence="11" id="KW-1185">Reference proteome</keyword>
<gene>
    <name evidence="10" type="ORF">K1X11_003630</name>
</gene>
<evidence type="ECO:0000256" key="5">
    <source>
        <dbReference type="ARBA" id="ARBA00022989"/>
    </source>
</evidence>
<evidence type="ECO:0000256" key="2">
    <source>
        <dbReference type="ARBA" id="ARBA00005236"/>
    </source>
</evidence>
<comment type="similarity">
    <text evidence="2">Belongs to the ABC-4 integral membrane protein family. LolC/E subfamily.</text>
</comment>
<evidence type="ECO:0000256" key="1">
    <source>
        <dbReference type="ARBA" id="ARBA00004651"/>
    </source>
</evidence>
<evidence type="ECO:0000256" key="4">
    <source>
        <dbReference type="ARBA" id="ARBA00022692"/>
    </source>
</evidence>
<dbReference type="PANTHER" id="PTHR30489:SF0">
    <property type="entry name" value="LIPOPROTEIN-RELEASING SYSTEM TRANSMEMBRANE PROTEIN LOLE"/>
    <property type="match status" value="1"/>
</dbReference>
<feature type="transmembrane region" description="Helical" evidence="7">
    <location>
        <begin position="329"/>
        <end position="356"/>
    </location>
</feature>
<comment type="subcellular location">
    <subcellularLocation>
        <location evidence="1">Cell membrane</location>
        <topology evidence="1">Multi-pass membrane protein</topology>
    </subcellularLocation>
</comment>
<feature type="transmembrane region" description="Helical" evidence="7">
    <location>
        <begin position="376"/>
        <end position="398"/>
    </location>
</feature>
<evidence type="ECO:0000259" key="9">
    <source>
        <dbReference type="Pfam" id="PF12704"/>
    </source>
</evidence>
<dbReference type="PANTHER" id="PTHR30489">
    <property type="entry name" value="LIPOPROTEIN-RELEASING SYSTEM TRANSMEMBRANE PROTEIN LOLE"/>
    <property type="match status" value="1"/>
</dbReference>
<feature type="transmembrane region" description="Helical" evidence="7">
    <location>
        <begin position="285"/>
        <end position="308"/>
    </location>
</feature>
<feature type="domain" description="MacB-like periplasmic core" evidence="9">
    <location>
        <begin position="20"/>
        <end position="238"/>
    </location>
</feature>
<protein>
    <submittedName>
        <fullName evidence="10">FtsX-like permease family protein</fullName>
    </submittedName>
</protein>
<reference evidence="10 11" key="2">
    <citation type="submission" date="2023-12" db="EMBL/GenBank/DDBJ databases">
        <title>Description of an unclassified Opitutus bacterium of Verrucomicrobiota.</title>
        <authorList>
            <person name="Zhang D.-F."/>
        </authorList>
    </citation>
    <scope>NUCLEOTIDE SEQUENCE [LARGE SCALE GENOMIC DNA]</scope>
    <source>
        <strain evidence="10 11">WL0086</strain>
    </source>
</reference>